<dbReference type="EMBL" id="CADEBC010000088">
    <property type="protein sequence ID" value="CAB3222394.1"/>
    <property type="molecule type" value="Genomic_DNA"/>
</dbReference>
<sequence>MSKHIQNCKKCPNSVKEKYIQSTTAVLEKMAEKQESSDTSPFTSAKSKISGGITSFVDKMNPADQDKANELLSRAIYASRAPLSMMDNPCWKDFFSFLRPAYKIPSRYMLSGPFLEREYKNVSTMVAEAIANANSVGLAADGWSNIRNEPIVNFVVTTPKPFLYKVLLTGKSSHIGEYMAHEISCVIDEIGQQKIFGLVTDNAANMKST</sequence>
<evidence type="ECO:0000313" key="7">
    <source>
        <dbReference type="EMBL" id="CAB3222394.1"/>
    </source>
</evidence>
<dbReference type="GO" id="GO:0008270">
    <property type="term" value="F:zinc ion binding"/>
    <property type="evidence" value="ECO:0007669"/>
    <property type="project" value="UniProtKB-KW"/>
</dbReference>
<protein>
    <recommendedName>
        <fullName evidence="6">DUF659 domain-containing protein</fullName>
    </recommendedName>
</protein>
<evidence type="ECO:0000256" key="2">
    <source>
        <dbReference type="ARBA" id="ARBA00022723"/>
    </source>
</evidence>
<dbReference type="GO" id="GO:0005634">
    <property type="term" value="C:nucleus"/>
    <property type="evidence" value="ECO:0007669"/>
    <property type="project" value="UniProtKB-SubCell"/>
</dbReference>
<evidence type="ECO:0000259" key="6">
    <source>
        <dbReference type="Pfam" id="PF04937"/>
    </source>
</evidence>
<dbReference type="EMBL" id="CADEBD010000289">
    <property type="protein sequence ID" value="CAB3232309.1"/>
    <property type="molecule type" value="Genomic_DNA"/>
</dbReference>
<evidence type="ECO:0000256" key="4">
    <source>
        <dbReference type="ARBA" id="ARBA00022833"/>
    </source>
</evidence>
<keyword evidence="5" id="KW-0539">Nucleus</keyword>
<accession>A0A8S0YU36</accession>
<evidence type="ECO:0000256" key="1">
    <source>
        <dbReference type="ARBA" id="ARBA00004123"/>
    </source>
</evidence>
<organism evidence="7 9">
    <name type="scientific">Arctia plantaginis</name>
    <name type="common">Wood tiger moth</name>
    <name type="synonym">Phalaena plantaginis</name>
    <dbReference type="NCBI Taxonomy" id="874455"/>
    <lineage>
        <taxon>Eukaryota</taxon>
        <taxon>Metazoa</taxon>
        <taxon>Ecdysozoa</taxon>
        <taxon>Arthropoda</taxon>
        <taxon>Hexapoda</taxon>
        <taxon>Insecta</taxon>
        <taxon>Pterygota</taxon>
        <taxon>Neoptera</taxon>
        <taxon>Endopterygota</taxon>
        <taxon>Lepidoptera</taxon>
        <taxon>Glossata</taxon>
        <taxon>Ditrysia</taxon>
        <taxon>Noctuoidea</taxon>
        <taxon>Erebidae</taxon>
        <taxon>Arctiinae</taxon>
        <taxon>Arctia</taxon>
    </lineage>
</organism>
<keyword evidence="3" id="KW-0863">Zinc-finger</keyword>
<dbReference type="InterPro" id="IPR007021">
    <property type="entry name" value="DUF659"/>
</dbReference>
<dbReference type="Proteomes" id="UP000494256">
    <property type="component" value="Unassembled WGS sequence"/>
</dbReference>
<name>A0A8S0YU36_ARCPL</name>
<keyword evidence="4" id="KW-0862">Zinc</keyword>
<gene>
    <name evidence="7" type="ORF">APLA_LOCUS1018</name>
    <name evidence="8" type="ORF">APLA_LOCUS5638</name>
</gene>
<keyword evidence="9" id="KW-1185">Reference proteome</keyword>
<feature type="domain" description="DUF659" evidence="6">
    <location>
        <begin position="105"/>
        <end position="208"/>
    </location>
</feature>
<evidence type="ECO:0000256" key="5">
    <source>
        <dbReference type="ARBA" id="ARBA00023242"/>
    </source>
</evidence>
<proteinExistence type="predicted"/>
<evidence type="ECO:0000256" key="3">
    <source>
        <dbReference type="ARBA" id="ARBA00022771"/>
    </source>
</evidence>
<evidence type="ECO:0000313" key="8">
    <source>
        <dbReference type="EMBL" id="CAB3232309.1"/>
    </source>
</evidence>
<dbReference type="Proteomes" id="UP000494106">
    <property type="component" value="Unassembled WGS sequence"/>
</dbReference>
<dbReference type="PANTHER" id="PTHR46481">
    <property type="entry name" value="ZINC FINGER BED DOMAIN-CONTAINING PROTEIN 4"/>
    <property type="match status" value="1"/>
</dbReference>
<evidence type="ECO:0000313" key="9">
    <source>
        <dbReference type="Proteomes" id="UP000494106"/>
    </source>
</evidence>
<keyword evidence="2" id="KW-0479">Metal-binding</keyword>
<dbReference type="OrthoDB" id="4951847at2759"/>
<dbReference type="Pfam" id="PF04937">
    <property type="entry name" value="DUF659"/>
    <property type="match status" value="1"/>
</dbReference>
<comment type="subcellular location">
    <subcellularLocation>
        <location evidence="1">Nucleus</location>
    </subcellularLocation>
</comment>
<evidence type="ECO:0000313" key="10">
    <source>
        <dbReference type="Proteomes" id="UP000494256"/>
    </source>
</evidence>
<dbReference type="PANTHER" id="PTHR46481:SF10">
    <property type="entry name" value="ZINC FINGER BED DOMAIN-CONTAINING PROTEIN 39"/>
    <property type="match status" value="1"/>
</dbReference>
<dbReference type="AlphaFoldDB" id="A0A8S0YU36"/>
<comment type="caution">
    <text evidence="7">The sequence shown here is derived from an EMBL/GenBank/DDBJ whole genome shotgun (WGS) entry which is preliminary data.</text>
</comment>
<dbReference type="InterPro" id="IPR052035">
    <property type="entry name" value="ZnF_BED_domain_contain"/>
</dbReference>
<reference evidence="9 10" key="1">
    <citation type="submission" date="2020-04" db="EMBL/GenBank/DDBJ databases">
        <authorList>
            <person name="Wallbank WR R."/>
            <person name="Pardo Diaz C."/>
            <person name="Kozak K."/>
            <person name="Martin S."/>
            <person name="Jiggins C."/>
            <person name="Moest M."/>
            <person name="Warren A I."/>
            <person name="Byers J.R.P. K."/>
            <person name="Montejo-Kovacevich G."/>
            <person name="Yen C E."/>
        </authorList>
    </citation>
    <scope>NUCLEOTIDE SEQUENCE [LARGE SCALE GENOMIC DNA]</scope>
</reference>